<comment type="similarity">
    <text evidence="1">Belongs to the azoreductase type 2 family.</text>
</comment>
<dbReference type="SUPFAM" id="SSF52218">
    <property type="entry name" value="Flavoproteins"/>
    <property type="match status" value="1"/>
</dbReference>
<dbReference type="InterPro" id="IPR029039">
    <property type="entry name" value="Flavoprotein-like_sf"/>
</dbReference>
<keyword evidence="4" id="KW-1185">Reference proteome</keyword>
<evidence type="ECO:0000256" key="1">
    <source>
        <dbReference type="ARBA" id="ARBA00009428"/>
    </source>
</evidence>
<proteinExistence type="inferred from homology"/>
<dbReference type="EMBL" id="VDGI01000005">
    <property type="protein sequence ID" value="TQR20534.1"/>
    <property type="molecule type" value="Genomic_DNA"/>
</dbReference>
<dbReference type="PANTHER" id="PTHR30543">
    <property type="entry name" value="CHROMATE REDUCTASE"/>
    <property type="match status" value="1"/>
</dbReference>
<evidence type="ECO:0000313" key="3">
    <source>
        <dbReference type="EMBL" id="TQR20534.1"/>
    </source>
</evidence>
<reference evidence="3 4" key="1">
    <citation type="submission" date="2019-06" db="EMBL/GenBank/DDBJ databases">
        <title>Psychrobacillus vulpis sp. nov., a new species isolated from feces of a red fox that inhabits in The Tablas de Daimiel Natural Park, Albacete, Spain.</title>
        <authorList>
            <person name="Rodriguez M."/>
            <person name="Reina J.C."/>
            <person name="Bejar V."/>
            <person name="Llamas I."/>
        </authorList>
    </citation>
    <scope>NUCLEOTIDE SEQUENCE [LARGE SCALE GENOMIC DNA]</scope>
    <source>
        <strain evidence="3 4">Z8</strain>
    </source>
</reference>
<dbReference type="GO" id="GO:0016491">
    <property type="term" value="F:oxidoreductase activity"/>
    <property type="evidence" value="ECO:0007669"/>
    <property type="project" value="InterPro"/>
</dbReference>
<evidence type="ECO:0000259" key="2">
    <source>
        <dbReference type="Pfam" id="PF03358"/>
    </source>
</evidence>
<dbReference type="RefSeq" id="WP_142641915.1">
    <property type="nucleotide sequence ID" value="NZ_VDGI01000005.1"/>
</dbReference>
<organism evidence="3 4">
    <name type="scientific">Psychrobacillus vulpis</name>
    <dbReference type="NCBI Taxonomy" id="2325572"/>
    <lineage>
        <taxon>Bacteria</taxon>
        <taxon>Bacillati</taxon>
        <taxon>Bacillota</taxon>
        <taxon>Bacilli</taxon>
        <taxon>Bacillales</taxon>
        <taxon>Bacillaceae</taxon>
        <taxon>Psychrobacillus</taxon>
    </lineage>
</organism>
<dbReference type="OrthoDB" id="9812295at2"/>
<sequence length="189" mass="21395">MTKIIGLICGSLRRDSYNRIIAQSLVEMDNSVEFRWIEIKDLPLFNEDLEMEGNPETVTTFKSSIQEVDGIIIVSPEYNSGIPGVLKNALDWASRPAKSSVLNRKPVGLIGATPGGLGTAFSQMQTRQILEAMQAHVLPFQKVLISQVHEKIDSNQNVLIDEKTKRYLQRYLQQFIDWIDHLPILENKS</sequence>
<comment type="caution">
    <text evidence="3">The sequence shown here is derived from an EMBL/GenBank/DDBJ whole genome shotgun (WGS) entry which is preliminary data.</text>
</comment>
<evidence type="ECO:0000313" key="4">
    <source>
        <dbReference type="Proteomes" id="UP000316626"/>
    </source>
</evidence>
<gene>
    <name evidence="3" type="ORF">FG384_07195</name>
</gene>
<dbReference type="InterPro" id="IPR050712">
    <property type="entry name" value="NAD(P)H-dep_reductase"/>
</dbReference>
<protein>
    <submittedName>
        <fullName evidence="3">NAD(P)H-dependent oxidoreductase</fullName>
    </submittedName>
</protein>
<dbReference type="AlphaFoldDB" id="A0A544TSW8"/>
<dbReference type="Gene3D" id="3.40.50.360">
    <property type="match status" value="1"/>
</dbReference>
<feature type="domain" description="NADPH-dependent FMN reductase-like" evidence="2">
    <location>
        <begin position="5"/>
        <end position="149"/>
    </location>
</feature>
<dbReference type="GO" id="GO:0005829">
    <property type="term" value="C:cytosol"/>
    <property type="evidence" value="ECO:0007669"/>
    <property type="project" value="TreeGrafter"/>
</dbReference>
<dbReference type="Proteomes" id="UP000316626">
    <property type="component" value="Unassembled WGS sequence"/>
</dbReference>
<dbReference type="PANTHER" id="PTHR30543:SF21">
    <property type="entry name" value="NAD(P)H-DEPENDENT FMN REDUCTASE LOT6"/>
    <property type="match status" value="1"/>
</dbReference>
<dbReference type="InterPro" id="IPR005025">
    <property type="entry name" value="FMN_Rdtase-like_dom"/>
</dbReference>
<dbReference type="Pfam" id="PF03358">
    <property type="entry name" value="FMN_red"/>
    <property type="match status" value="1"/>
</dbReference>
<name>A0A544TSW8_9BACI</name>
<accession>A0A544TSW8</accession>
<dbReference type="GO" id="GO:0010181">
    <property type="term" value="F:FMN binding"/>
    <property type="evidence" value="ECO:0007669"/>
    <property type="project" value="TreeGrafter"/>
</dbReference>